<organism evidence="1 2">
    <name type="scientific">Pseudofrankia inefficax (strain DSM 45817 / CECT 9037 / DDB 130130 / EuI1c)</name>
    <name type="common">Frankia inefficax</name>
    <dbReference type="NCBI Taxonomy" id="298654"/>
    <lineage>
        <taxon>Bacteria</taxon>
        <taxon>Bacillati</taxon>
        <taxon>Actinomycetota</taxon>
        <taxon>Actinomycetes</taxon>
        <taxon>Frankiales</taxon>
        <taxon>Frankiaceae</taxon>
        <taxon>Pseudofrankia</taxon>
    </lineage>
</organism>
<dbReference type="STRING" id="298654.FraEuI1c_4567"/>
<evidence type="ECO:0000313" key="1">
    <source>
        <dbReference type="EMBL" id="ADP82560.1"/>
    </source>
</evidence>
<sequence length="223" mass="22877">MLTVAATWLETVEAELYVDRVHLIRAGLPPGTVLPAVTVRMPPYTAGGLAHLVDDWNTIFAIMSGCASPWLAMAQALLRAGREALPLARDVPELVDLALPLPDGGDDEPGLEFEVAVDRRQLIQAEYPAGTLLPAVVVRMPPYVAAMLAHIVDQWAAIGGMLGAPGAEWVPAAQALLTAARVAAPAGAASGELGDLVHHPLAGERPGGIVAGGGMVTGGGGDA</sequence>
<dbReference type="HOGENOM" id="CLU_1238708_0_0_11"/>
<protein>
    <submittedName>
        <fullName evidence="1">Uncharacterized protein</fullName>
    </submittedName>
</protein>
<dbReference type="KEGG" id="fri:FraEuI1c_4567"/>
<name>E3IWT6_PSEI1</name>
<proteinExistence type="predicted"/>
<gene>
    <name evidence="1" type="ordered locus">FraEuI1c_4567</name>
</gene>
<dbReference type="InParanoid" id="E3IWT6"/>
<reference evidence="1 2" key="1">
    <citation type="submission" date="2010-10" db="EMBL/GenBank/DDBJ databases">
        <title>Complete sequence of Frankia sp. EuI1c.</title>
        <authorList>
            <consortium name="US DOE Joint Genome Institute"/>
            <person name="Lucas S."/>
            <person name="Copeland A."/>
            <person name="Lapidus A."/>
            <person name="Cheng J.-F."/>
            <person name="Bruce D."/>
            <person name="Goodwin L."/>
            <person name="Pitluck S."/>
            <person name="Chertkov O."/>
            <person name="Detter J.C."/>
            <person name="Han C."/>
            <person name="Tapia R."/>
            <person name="Land M."/>
            <person name="Hauser L."/>
            <person name="Jeffries C."/>
            <person name="Kyrpides N."/>
            <person name="Ivanova N."/>
            <person name="Mikhailova N."/>
            <person name="Beauchemin N."/>
            <person name="Sen A."/>
            <person name="Sur S.A."/>
            <person name="Gtari M."/>
            <person name="Wall L."/>
            <person name="Tisa L."/>
            <person name="Woyke T."/>
        </authorList>
    </citation>
    <scope>NUCLEOTIDE SEQUENCE [LARGE SCALE GENOMIC DNA]</scope>
    <source>
        <strain evidence="2">DSM 45817 / CECT 9037 / EuI1c</strain>
    </source>
</reference>
<keyword evidence="2" id="KW-1185">Reference proteome</keyword>
<dbReference type="Proteomes" id="UP000002484">
    <property type="component" value="Chromosome"/>
</dbReference>
<evidence type="ECO:0000313" key="2">
    <source>
        <dbReference type="Proteomes" id="UP000002484"/>
    </source>
</evidence>
<dbReference type="EMBL" id="CP002299">
    <property type="protein sequence ID" value="ADP82560.1"/>
    <property type="molecule type" value="Genomic_DNA"/>
</dbReference>
<dbReference type="AlphaFoldDB" id="E3IWT6"/>
<accession>E3IWT6</accession>